<proteinExistence type="predicted"/>
<evidence type="ECO:0008006" key="4">
    <source>
        <dbReference type="Google" id="ProtNLM"/>
    </source>
</evidence>
<organism evidence="2 3">
    <name type="scientific">Bombardia bombarda</name>
    <dbReference type="NCBI Taxonomy" id="252184"/>
    <lineage>
        <taxon>Eukaryota</taxon>
        <taxon>Fungi</taxon>
        <taxon>Dikarya</taxon>
        <taxon>Ascomycota</taxon>
        <taxon>Pezizomycotina</taxon>
        <taxon>Sordariomycetes</taxon>
        <taxon>Sordariomycetidae</taxon>
        <taxon>Sordariales</taxon>
        <taxon>Lasiosphaeriaceae</taxon>
        <taxon>Bombardia</taxon>
    </lineage>
</organism>
<sequence>MGRFAFARWIGLGCIVWGQIMARTMAIPSTVILLTEAAPAKNVLGTVHSAGNMLASLARAAGPAVSGAVYAAGVREGVVGAVWWFYLVVVAVGAAGWCFGVQGRVVGKVSGL</sequence>
<dbReference type="AlphaFoldDB" id="A0AA40C916"/>
<evidence type="ECO:0000313" key="3">
    <source>
        <dbReference type="Proteomes" id="UP001174934"/>
    </source>
</evidence>
<evidence type="ECO:0000256" key="1">
    <source>
        <dbReference type="SAM" id="Phobius"/>
    </source>
</evidence>
<dbReference type="InterPro" id="IPR036259">
    <property type="entry name" value="MFS_trans_sf"/>
</dbReference>
<comment type="caution">
    <text evidence="2">The sequence shown here is derived from an EMBL/GenBank/DDBJ whole genome shotgun (WGS) entry which is preliminary data.</text>
</comment>
<keyword evidence="1" id="KW-0472">Membrane</keyword>
<name>A0AA40C916_9PEZI</name>
<keyword evidence="1" id="KW-0812">Transmembrane</keyword>
<protein>
    <recommendedName>
        <fullName evidence="4">Major facilitator superfamily (MFS) profile domain-containing protein</fullName>
    </recommendedName>
</protein>
<accession>A0AA40C916</accession>
<keyword evidence="1" id="KW-1133">Transmembrane helix</keyword>
<gene>
    <name evidence="2" type="ORF">B0T17DRAFT_614596</name>
</gene>
<feature type="transmembrane region" description="Helical" evidence="1">
    <location>
        <begin position="83"/>
        <end position="101"/>
    </location>
</feature>
<keyword evidence="3" id="KW-1185">Reference proteome</keyword>
<dbReference type="SUPFAM" id="SSF103473">
    <property type="entry name" value="MFS general substrate transporter"/>
    <property type="match status" value="1"/>
</dbReference>
<evidence type="ECO:0000313" key="2">
    <source>
        <dbReference type="EMBL" id="KAK0628718.1"/>
    </source>
</evidence>
<reference evidence="2" key="1">
    <citation type="submission" date="2023-06" db="EMBL/GenBank/DDBJ databases">
        <title>Genome-scale phylogeny and comparative genomics of the fungal order Sordariales.</title>
        <authorList>
            <consortium name="Lawrence Berkeley National Laboratory"/>
            <person name="Hensen N."/>
            <person name="Bonometti L."/>
            <person name="Westerberg I."/>
            <person name="Brannstrom I.O."/>
            <person name="Guillou S."/>
            <person name="Cros-Aarteil S."/>
            <person name="Calhoun S."/>
            <person name="Haridas S."/>
            <person name="Kuo A."/>
            <person name="Mondo S."/>
            <person name="Pangilinan J."/>
            <person name="Riley R."/>
            <person name="LaButti K."/>
            <person name="Andreopoulos B."/>
            <person name="Lipzen A."/>
            <person name="Chen C."/>
            <person name="Yanf M."/>
            <person name="Daum C."/>
            <person name="Ng V."/>
            <person name="Clum A."/>
            <person name="Steindorff A."/>
            <person name="Ohm R."/>
            <person name="Martin F."/>
            <person name="Silar P."/>
            <person name="Natvig D."/>
            <person name="Lalanne C."/>
            <person name="Gautier V."/>
            <person name="Ament-velasquez S.L."/>
            <person name="Kruys A."/>
            <person name="Hutchinson M.I."/>
            <person name="Powell A.J."/>
            <person name="Barry K."/>
            <person name="Miller A.N."/>
            <person name="Grigoriev I.V."/>
            <person name="Debuchy R."/>
            <person name="Gladieux P."/>
            <person name="Thoren M.H."/>
            <person name="Johannesson H."/>
        </authorList>
    </citation>
    <scope>NUCLEOTIDE SEQUENCE</scope>
    <source>
        <strain evidence="2">SMH3391-2</strain>
    </source>
</reference>
<dbReference type="Proteomes" id="UP001174934">
    <property type="component" value="Unassembled WGS sequence"/>
</dbReference>
<dbReference type="EMBL" id="JAULSR010000002">
    <property type="protein sequence ID" value="KAK0628718.1"/>
    <property type="molecule type" value="Genomic_DNA"/>
</dbReference>